<evidence type="ECO:0000313" key="4">
    <source>
        <dbReference type="EMBL" id="PMD24981.1"/>
    </source>
</evidence>
<feature type="compositionally biased region" description="Polar residues" evidence="2">
    <location>
        <begin position="85"/>
        <end position="104"/>
    </location>
</feature>
<dbReference type="Gene3D" id="4.10.240.10">
    <property type="entry name" value="Zn(2)-C6 fungal-type DNA-binding domain"/>
    <property type="match status" value="1"/>
</dbReference>
<dbReference type="GO" id="GO:0008270">
    <property type="term" value="F:zinc ion binding"/>
    <property type="evidence" value="ECO:0007669"/>
    <property type="project" value="InterPro"/>
</dbReference>
<dbReference type="AlphaFoldDB" id="A0A2J6QFE0"/>
<dbReference type="OrthoDB" id="4150019at2759"/>
<reference evidence="4 5" key="1">
    <citation type="submission" date="2016-05" db="EMBL/GenBank/DDBJ databases">
        <title>A degradative enzymes factory behind the ericoid mycorrhizal symbiosis.</title>
        <authorList>
            <consortium name="DOE Joint Genome Institute"/>
            <person name="Martino E."/>
            <person name="Morin E."/>
            <person name="Grelet G."/>
            <person name="Kuo A."/>
            <person name="Kohler A."/>
            <person name="Daghino S."/>
            <person name="Barry K."/>
            <person name="Choi C."/>
            <person name="Cichocki N."/>
            <person name="Clum A."/>
            <person name="Copeland A."/>
            <person name="Hainaut M."/>
            <person name="Haridas S."/>
            <person name="Labutti K."/>
            <person name="Lindquist E."/>
            <person name="Lipzen A."/>
            <person name="Khouja H.-R."/>
            <person name="Murat C."/>
            <person name="Ohm R."/>
            <person name="Olson A."/>
            <person name="Spatafora J."/>
            <person name="Veneault-Fourrey C."/>
            <person name="Henrissat B."/>
            <person name="Grigoriev I."/>
            <person name="Martin F."/>
            <person name="Perotto S."/>
        </authorList>
    </citation>
    <scope>NUCLEOTIDE SEQUENCE [LARGE SCALE GENOMIC DNA]</scope>
    <source>
        <strain evidence="4 5">UAMH 7357</strain>
    </source>
</reference>
<feature type="domain" description="Zn(2)-C6 fungal-type" evidence="3">
    <location>
        <begin position="132"/>
        <end position="166"/>
    </location>
</feature>
<feature type="compositionally biased region" description="Polar residues" evidence="2">
    <location>
        <begin position="23"/>
        <end position="38"/>
    </location>
</feature>
<feature type="compositionally biased region" description="Polar residues" evidence="2">
    <location>
        <begin position="414"/>
        <end position="426"/>
    </location>
</feature>
<dbReference type="PROSITE" id="PS00463">
    <property type="entry name" value="ZN2_CY6_FUNGAL_1"/>
    <property type="match status" value="1"/>
</dbReference>
<gene>
    <name evidence="4" type="ORF">NA56DRAFT_464465</name>
</gene>
<feature type="compositionally biased region" description="Polar residues" evidence="2">
    <location>
        <begin position="266"/>
        <end position="275"/>
    </location>
</feature>
<name>A0A2J6QFE0_9HELO</name>
<feature type="region of interest" description="Disordered" evidence="2">
    <location>
        <begin position="166"/>
        <end position="484"/>
    </location>
</feature>
<evidence type="ECO:0000313" key="5">
    <source>
        <dbReference type="Proteomes" id="UP000235672"/>
    </source>
</evidence>
<feature type="compositionally biased region" description="Polar residues" evidence="2">
    <location>
        <begin position="325"/>
        <end position="352"/>
    </location>
</feature>
<sequence>MAVSVQAPFYSKSGMWNLGDPASTFSTGSEGIPNSMSYQYPLPSSGLDAPPMIPSYHHPPLDHAQPASPAQAKQTSPSVKKEPGSGSSKSAKIKRSMSTPNVRGQATAEAAALALSADKRRNKLGYHRTSVACGHCRRRKIRCIPAPADPQNRCSNCIRLKKECSFFPVDGQPPPDPRRRGSKTQSGPEGASEESSSPSTSSGQPPEMAQTLPYPHLSMPPIQDLGGPQMKRQRTESFSPENKVVTSSRNFEYPQGPTNWMAPDASPSTKVSTSDVPPPYWRVNPQDSPQTPAFSPYTPNLQIPPQQNWPAPHPEASPRDDLSWSVPQRSMSYNNLEGLQNQHHQYGQYSHPPSQPLADHYTTKPRVLQSSGMYPPPISTSGSAIPPPETTSAGAPDTPQHPHSAGPLPPVPYSNWQQPYSYQKPPTSGPDHYGGYAPHGSLPHIQPGPPVQAVQSEGGHGPPTNYGYGDSAGGMYYPPPHSGR</sequence>
<dbReference type="InterPro" id="IPR036864">
    <property type="entry name" value="Zn2-C6_fun-type_DNA-bd_sf"/>
</dbReference>
<evidence type="ECO:0000256" key="2">
    <source>
        <dbReference type="SAM" id="MobiDB-lite"/>
    </source>
</evidence>
<protein>
    <recommendedName>
        <fullName evidence="3">Zn(2)-C6 fungal-type domain-containing protein</fullName>
    </recommendedName>
</protein>
<dbReference type="CDD" id="cd00067">
    <property type="entry name" value="GAL4"/>
    <property type="match status" value="1"/>
</dbReference>
<keyword evidence="1" id="KW-0539">Nucleus</keyword>
<dbReference type="Pfam" id="PF00172">
    <property type="entry name" value="Zn_clus"/>
    <property type="match status" value="1"/>
</dbReference>
<accession>A0A2J6QFE0</accession>
<feature type="compositionally biased region" description="Polar residues" evidence="2">
    <location>
        <begin position="236"/>
        <end position="250"/>
    </location>
</feature>
<organism evidence="4 5">
    <name type="scientific">Hyaloscypha hepaticicola</name>
    <dbReference type="NCBI Taxonomy" id="2082293"/>
    <lineage>
        <taxon>Eukaryota</taxon>
        <taxon>Fungi</taxon>
        <taxon>Dikarya</taxon>
        <taxon>Ascomycota</taxon>
        <taxon>Pezizomycotina</taxon>
        <taxon>Leotiomycetes</taxon>
        <taxon>Helotiales</taxon>
        <taxon>Hyaloscyphaceae</taxon>
        <taxon>Hyaloscypha</taxon>
    </lineage>
</organism>
<dbReference type="EMBL" id="KZ613471">
    <property type="protein sequence ID" value="PMD24981.1"/>
    <property type="molecule type" value="Genomic_DNA"/>
</dbReference>
<evidence type="ECO:0000259" key="3">
    <source>
        <dbReference type="PROSITE" id="PS50048"/>
    </source>
</evidence>
<dbReference type="SMART" id="SM00066">
    <property type="entry name" value="GAL4"/>
    <property type="match status" value="1"/>
</dbReference>
<dbReference type="PROSITE" id="PS50048">
    <property type="entry name" value="ZN2_CY6_FUNGAL_2"/>
    <property type="match status" value="1"/>
</dbReference>
<feature type="compositionally biased region" description="Polar residues" evidence="2">
    <location>
        <begin position="285"/>
        <end position="309"/>
    </location>
</feature>
<keyword evidence="5" id="KW-1185">Reference proteome</keyword>
<dbReference type="SUPFAM" id="SSF57701">
    <property type="entry name" value="Zn2/Cys6 DNA-binding domain"/>
    <property type="match status" value="1"/>
</dbReference>
<proteinExistence type="predicted"/>
<dbReference type="InterPro" id="IPR001138">
    <property type="entry name" value="Zn2Cys6_DnaBD"/>
</dbReference>
<feature type="compositionally biased region" description="Low complexity" evidence="2">
    <location>
        <begin position="186"/>
        <end position="207"/>
    </location>
</feature>
<dbReference type="Proteomes" id="UP000235672">
    <property type="component" value="Unassembled WGS sequence"/>
</dbReference>
<dbReference type="GO" id="GO:0000981">
    <property type="term" value="F:DNA-binding transcription factor activity, RNA polymerase II-specific"/>
    <property type="evidence" value="ECO:0007669"/>
    <property type="project" value="InterPro"/>
</dbReference>
<evidence type="ECO:0000256" key="1">
    <source>
        <dbReference type="ARBA" id="ARBA00023242"/>
    </source>
</evidence>
<feature type="region of interest" description="Disordered" evidence="2">
    <location>
        <begin position="16"/>
        <end position="105"/>
    </location>
</feature>